<dbReference type="KEGG" id="msw:MSSIT_1960"/>
<organism evidence="2 3">
    <name type="scientific">Methanosarcina siciliae T4/M</name>
    <dbReference type="NCBI Taxonomy" id="1434120"/>
    <lineage>
        <taxon>Archaea</taxon>
        <taxon>Methanobacteriati</taxon>
        <taxon>Methanobacteriota</taxon>
        <taxon>Stenosarchaea group</taxon>
        <taxon>Methanomicrobia</taxon>
        <taxon>Methanosarcinales</taxon>
        <taxon>Methanosarcinaceae</taxon>
        <taxon>Methanosarcina</taxon>
    </lineage>
</organism>
<keyword evidence="3" id="KW-1185">Reference proteome</keyword>
<accession>A0A0E3P4Y7</accession>
<gene>
    <name evidence="2" type="ORF">MSSIT_1960</name>
</gene>
<dbReference type="EMBL" id="CP009506">
    <property type="protein sequence ID" value="AKB28679.1"/>
    <property type="molecule type" value="Genomic_DNA"/>
</dbReference>
<dbReference type="RefSeq" id="WP_048172217.1">
    <property type="nucleotide sequence ID" value="NZ_CP009506.1"/>
</dbReference>
<evidence type="ECO:0000256" key="1">
    <source>
        <dbReference type="ARBA" id="ARBA00023172"/>
    </source>
</evidence>
<dbReference type="InterPro" id="IPR011010">
    <property type="entry name" value="DNA_brk_join_enz"/>
</dbReference>
<dbReference type="Gene3D" id="1.10.443.10">
    <property type="entry name" value="Intergrase catalytic core"/>
    <property type="match status" value="1"/>
</dbReference>
<dbReference type="Proteomes" id="UP000033111">
    <property type="component" value="Chromosome"/>
</dbReference>
<dbReference type="OrthoDB" id="142712at2157"/>
<dbReference type="InterPro" id="IPR013762">
    <property type="entry name" value="Integrase-like_cat_sf"/>
</dbReference>
<dbReference type="PATRIC" id="fig|1434120.4.peg.2527"/>
<dbReference type="GO" id="GO:0003677">
    <property type="term" value="F:DNA binding"/>
    <property type="evidence" value="ECO:0007669"/>
    <property type="project" value="InterPro"/>
</dbReference>
<evidence type="ECO:0000313" key="3">
    <source>
        <dbReference type="Proteomes" id="UP000033111"/>
    </source>
</evidence>
<dbReference type="HOGENOM" id="CLU_041884_0_0_2"/>
<keyword evidence="1" id="KW-0233">DNA recombination</keyword>
<dbReference type="GeneID" id="24860817"/>
<proteinExistence type="predicted"/>
<dbReference type="AlphaFoldDB" id="A0A0E3P4Y7"/>
<dbReference type="SUPFAM" id="SSF56349">
    <property type="entry name" value="DNA breaking-rejoining enzymes"/>
    <property type="match status" value="1"/>
</dbReference>
<dbReference type="GO" id="GO:0015074">
    <property type="term" value="P:DNA integration"/>
    <property type="evidence" value="ECO:0007669"/>
    <property type="project" value="InterPro"/>
</dbReference>
<evidence type="ECO:0008006" key="4">
    <source>
        <dbReference type="Google" id="ProtNLM"/>
    </source>
</evidence>
<reference evidence="2 3" key="1">
    <citation type="submission" date="2014-07" db="EMBL/GenBank/DDBJ databases">
        <title>Methanogenic archaea and the global carbon cycle.</title>
        <authorList>
            <person name="Henriksen J.R."/>
            <person name="Luke J."/>
            <person name="Reinhart S."/>
            <person name="Benedict M.N."/>
            <person name="Youngblut N.D."/>
            <person name="Metcalf M.E."/>
            <person name="Whitaker R.J."/>
            <person name="Metcalf W.W."/>
        </authorList>
    </citation>
    <scope>NUCLEOTIDE SEQUENCE [LARGE SCALE GENOMIC DNA]</scope>
    <source>
        <strain evidence="2 3">T4/M</strain>
    </source>
</reference>
<dbReference type="GO" id="GO:0006310">
    <property type="term" value="P:DNA recombination"/>
    <property type="evidence" value="ECO:0007669"/>
    <property type="project" value="UniProtKB-KW"/>
</dbReference>
<evidence type="ECO:0000313" key="2">
    <source>
        <dbReference type="EMBL" id="AKB28679.1"/>
    </source>
</evidence>
<protein>
    <recommendedName>
        <fullName evidence="4">Core-binding (CB) domain-containing protein</fullName>
    </recommendedName>
</protein>
<name>A0A0E3P4Y7_9EURY</name>
<sequence length="260" mass="30563">MRERRIFNELREFREFLESSDIAPMSIKARLTGVRSFFSFYNIQLPVLPRSATSARPLMENRAIPTKEDIRETLTVADHLEKALVLTGISSGLSINEISNLTVRGFMEGYDEETGITTLHLIREKVGYEFYTFLTPEASRAIWNYLEYRGRTTEKKDKVRQSQLLKQKIKYNKKGNPTGYLFINRYIPYEYLECNNEKEAEELRKLNTKNIQKIYKELNEKAGKSNPLGERNLVRSHNIRKFFICPKCKSPYWDVPKKKK</sequence>